<dbReference type="GO" id="GO:0009103">
    <property type="term" value="P:lipopolysaccharide biosynthetic process"/>
    <property type="evidence" value="ECO:0007669"/>
    <property type="project" value="UniProtKB-ARBA"/>
</dbReference>
<keyword evidence="2" id="KW-1003">Cell membrane</keyword>
<evidence type="ECO:0000256" key="1">
    <source>
        <dbReference type="ARBA" id="ARBA00004651"/>
    </source>
</evidence>
<keyword evidence="3" id="KW-0328">Glycosyltransferase</keyword>
<dbReference type="EMBL" id="PEZI01000011">
    <property type="protein sequence ID" value="PIS14840.1"/>
    <property type="molecule type" value="Genomic_DNA"/>
</dbReference>
<feature type="transmembrane region" description="Helical" evidence="8">
    <location>
        <begin position="127"/>
        <end position="160"/>
    </location>
</feature>
<sequence length="510" mass="59430">MFNKLLKIISVFSFLSLVFYFIYNADLAFVGPFGNNNATYSLQAKNYLKYGLLKTKFAPINKEVNGNFQYYLHHPPLLQLSTALAYKIFKTNSWWPGRFFPIVSTLVSIILISLIAKNLWGDTAGRLALFLGSTCPFLLSFGKIIQFEPLLLAITLIFTFSAGKKVNKKTFLWLSLLAVAGSLIDWPMILFLAFFYLVNQKRLYKPQAYLLLSLITLILFFIYVSWLSGPKELISAFLGRSLGSELFGKTLFPVKFSLLQLIRIIIYFTPLGFFSAIYFFKKKKSETTVTLFFLFGSANVILFLNGAFAHPYWLYYLTPFFILTSTYLLTKMLKNKKLFWPGIIILLLNTIFSISIINFKDQQVKKALWQDKFINQIVLFLSDKEEIGTSWDFNEELFRYKTHHPIEILWSKNQIIKDTLQSPKWRYFIFSCWANCTFEDAKIKEMLSDQHEIVLTEENGKAFLFDLKKPKEKTKEEAGQKEIQVKQEVLPPFLWQYYQKIRDFLGVNQI</sequence>
<evidence type="ECO:0000256" key="3">
    <source>
        <dbReference type="ARBA" id="ARBA00022676"/>
    </source>
</evidence>
<proteinExistence type="predicted"/>
<organism evidence="10 11">
    <name type="scientific">Candidatus Shapirobacteria bacterium CG09_land_8_20_14_0_10_39_12</name>
    <dbReference type="NCBI Taxonomy" id="1974885"/>
    <lineage>
        <taxon>Bacteria</taxon>
        <taxon>Candidatus Shapironibacteriota</taxon>
    </lineage>
</organism>
<dbReference type="AlphaFoldDB" id="A0A2H0WQB1"/>
<reference evidence="11" key="1">
    <citation type="submission" date="2017-09" db="EMBL/GenBank/DDBJ databases">
        <title>Depth-based differentiation of microbial function through sediment-hosted aquifers and enrichment of novel symbionts in the deep terrestrial subsurface.</title>
        <authorList>
            <person name="Probst A.J."/>
            <person name="Ladd B."/>
            <person name="Jarett J.K."/>
            <person name="Geller-Mcgrath D.E."/>
            <person name="Sieber C.M.K."/>
            <person name="Emerson J.B."/>
            <person name="Anantharaman K."/>
            <person name="Thomas B.C."/>
            <person name="Malmstrom R."/>
            <person name="Stieglmeier M."/>
            <person name="Klingl A."/>
            <person name="Woyke T."/>
            <person name="Ryan C.M."/>
            <person name="Banfield J.F."/>
        </authorList>
    </citation>
    <scope>NUCLEOTIDE SEQUENCE [LARGE SCALE GENOMIC DNA]</scope>
</reference>
<evidence type="ECO:0000313" key="10">
    <source>
        <dbReference type="EMBL" id="PIS14840.1"/>
    </source>
</evidence>
<keyword evidence="5 8" id="KW-0812">Transmembrane</keyword>
<evidence type="ECO:0000256" key="8">
    <source>
        <dbReference type="SAM" id="Phobius"/>
    </source>
</evidence>
<evidence type="ECO:0000313" key="11">
    <source>
        <dbReference type="Proteomes" id="UP000230775"/>
    </source>
</evidence>
<dbReference type="Pfam" id="PF13231">
    <property type="entry name" value="PMT_2"/>
    <property type="match status" value="1"/>
</dbReference>
<dbReference type="Proteomes" id="UP000230775">
    <property type="component" value="Unassembled WGS sequence"/>
</dbReference>
<evidence type="ECO:0000256" key="7">
    <source>
        <dbReference type="ARBA" id="ARBA00023136"/>
    </source>
</evidence>
<feature type="transmembrane region" description="Helical" evidence="8">
    <location>
        <begin position="338"/>
        <end position="357"/>
    </location>
</feature>
<feature type="transmembrane region" description="Helical" evidence="8">
    <location>
        <begin position="261"/>
        <end position="280"/>
    </location>
</feature>
<comment type="caution">
    <text evidence="10">The sequence shown here is derived from an EMBL/GenBank/DDBJ whole genome shotgun (WGS) entry which is preliminary data.</text>
</comment>
<dbReference type="GO" id="GO:0005886">
    <property type="term" value="C:plasma membrane"/>
    <property type="evidence" value="ECO:0007669"/>
    <property type="project" value="UniProtKB-SubCell"/>
</dbReference>
<dbReference type="PANTHER" id="PTHR33908:SF11">
    <property type="entry name" value="MEMBRANE PROTEIN"/>
    <property type="match status" value="1"/>
</dbReference>
<feature type="transmembrane region" description="Helical" evidence="8">
    <location>
        <begin position="287"/>
        <end position="306"/>
    </location>
</feature>
<keyword evidence="4" id="KW-0808">Transferase</keyword>
<feature type="domain" description="Glycosyltransferase RgtA/B/C/D-like" evidence="9">
    <location>
        <begin position="73"/>
        <end position="226"/>
    </location>
</feature>
<keyword evidence="7 8" id="KW-0472">Membrane</keyword>
<feature type="transmembrane region" description="Helical" evidence="8">
    <location>
        <begin position="5"/>
        <end position="23"/>
    </location>
</feature>
<accession>A0A2H0WQB1</accession>
<evidence type="ECO:0000256" key="2">
    <source>
        <dbReference type="ARBA" id="ARBA00022475"/>
    </source>
</evidence>
<comment type="subcellular location">
    <subcellularLocation>
        <location evidence="1">Cell membrane</location>
        <topology evidence="1">Multi-pass membrane protein</topology>
    </subcellularLocation>
</comment>
<evidence type="ECO:0000256" key="5">
    <source>
        <dbReference type="ARBA" id="ARBA00022692"/>
    </source>
</evidence>
<dbReference type="InterPro" id="IPR050297">
    <property type="entry name" value="LipidA_mod_glycosyltrf_83"/>
</dbReference>
<evidence type="ECO:0000259" key="9">
    <source>
        <dbReference type="Pfam" id="PF13231"/>
    </source>
</evidence>
<feature type="transmembrane region" description="Helical" evidence="8">
    <location>
        <begin position="99"/>
        <end position="120"/>
    </location>
</feature>
<dbReference type="GO" id="GO:0016763">
    <property type="term" value="F:pentosyltransferase activity"/>
    <property type="evidence" value="ECO:0007669"/>
    <property type="project" value="TreeGrafter"/>
</dbReference>
<feature type="transmembrane region" description="Helical" evidence="8">
    <location>
        <begin position="209"/>
        <end position="228"/>
    </location>
</feature>
<evidence type="ECO:0000256" key="6">
    <source>
        <dbReference type="ARBA" id="ARBA00022989"/>
    </source>
</evidence>
<dbReference type="PANTHER" id="PTHR33908">
    <property type="entry name" value="MANNOSYLTRANSFERASE YKCB-RELATED"/>
    <property type="match status" value="1"/>
</dbReference>
<evidence type="ECO:0000256" key="4">
    <source>
        <dbReference type="ARBA" id="ARBA00022679"/>
    </source>
</evidence>
<keyword evidence="6 8" id="KW-1133">Transmembrane helix</keyword>
<protein>
    <recommendedName>
        <fullName evidence="9">Glycosyltransferase RgtA/B/C/D-like domain-containing protein</fullName>
    </recommendedName>
</protein>
<dbReference type="InterPro" id="IPR038731">
    <property type="entry name" value="RgtA/B/C-like"/>
</dbReference>
<gene>
    <name evidence="10" type="ORF">COT64_00505</name>
</gene>
<name>A0A2H0WQB1_9BACT</name>
<feature type="transmembrane region" description="Helical" evidence="8">
    <location>
        <begin position="172"/>
        <end position="197"/>
    </location>
</feature>